<feature type="domain" description="Potassium channel" evidence="11">
    <location>
        <begin position="106"/>
        <end position="164"/>
    </location>
</feature>
<evidence type="ECO:0000256" key="6">
    <source>
        <dbReference type="ARBA" id="ARBA00023065"/>
    </source>
</evidence>
<accession>A0A8K9WNF9</accession>
<dbReference type="GeneTree" id="ENSGT00700000104522"/>
<dbReference type="Gene3D" id="1.10.287.70">
    <property type="match status" value="1"/>
</dbReference>
<evidence type="ECO:0000256" key="2">
    <source>
        <dbReference type="ARBA" id="ARBA00022448"/>
    </source>
</evidence>
<dbReference type="InterPro" id="IPR003280">
    <property type="entry name" value="2pore_dom_K_chnl"/>
</dbReference>
<dbReference type="RefSeq" id="XP_021436119.2">
    <property type="nucleotide sequence ID" value="XM_021580444.2"/>
</dbReference>
<proteinExistence type="inferred from homology"/>
<evidence type="ECO:0000313" key="12">
    <source>
        <dbReference type="Ensembl" id="ENSOMYP00000112778.1"/>
    </source>
</evidence>
<reference evidence="12" key="3">
    <citation type="submission" date="2025-09" db="UniProtKB">
        <authorList>
            <consortium name="Ensembl"/>
        </authorList>
    </citation>
    <scope>IDENTIFICATION</scope>
</reference>
<reference evidence="12" key="1">
    <citation type="submission" date="2020-07" db="EMBL/GenBank/DDBJ databases">
        <title>A long reads based de novo assembly of the rainbow trout Arlee double haploid line genome.</title>
        <authorList>
            <person name="Gao G."/>
            <person name="Palti Y."/>
        </authorList>
    </citation>
    <scope>NUCLEOTIDE SEQUENCE [LARGE SCALE GENOMIC DNA]</scope>
</reference>
<evidence type="ECO:0000256" key="5">
    <source>
        <dbReference type="ARBA" id="ARBA00022989"/>
    </source>
</evidence>
<keyword evidence="4" id="KW-0630">Potassium</keyword>
<feature type="domain" description="Potassium channel" evidence="11">
    <location>
        <begin position="307"/>
        <end position="378"/>
    </location>
</feature>
<keyword evidence="5 10" id="KW-1133">Transmembrane helix</keyword>
<feature type="transmembrane region" description="Helical" evidence="10">
    <location>
        <begin position="299"/>
        <end position="319"/>
    </location>
</feature>
<dbReference type="AlphaFoldDB" id="A0A8K9WNF9"/>
<keyword evidence="7 10" id="KW-0472">Membrane</keyword>
<sequence>MSVAEGKSRSSIEKSIKLNLWKLFPHVFLILSLVGYAALGAVLFWYIEGGRVYKTEREYREFLGELVRTIQNYPVNLSSNSTQEQDLVKELEKEINRGFKSIWLQRPERWTYDASMFFCCTVFTTVGYGEIYPVTLNGKVVCILYAMVGIPLMLLVITDVGDLMAVLLSRAYIHLHTLFCRLRQYGRWLPSHHTEKSGDGGQGDRQDGTYTFSHKVVVREPIDIRQVLHSQQSVKRKSNQLLNNTKIFDCIIAQENFNRQGPLVRSLSCHELDSMPPLPKDFAIWDFTGIGESMDKLNVPLLLILVVVFAYILFGGLILPLWETEFNTFDAYYFCFITLTTIGFGDIVPNHPKFFMLTFVFIITGMAIMSMAFKLGQSRIVSCYRQCMRCISGGKVKRYDELESD</sequence>
<dbReference type="PANTHER" id="PTHR11003:SF346">
    <property type="entry name" value="POTASSIUM CHANNEL SUBFAMILY K MEMBER 18"/>
    <property type="match status" value="1"/>
</dbReference>
<dbReference type="GO" id="GO:0030322">
    <property type="term" value="P:stabilization of membrane potential"/>
    <property type="evidence" value="ECO:0007669"/>
    <property type="project" value="TreeGrafter"/>
</dbReference>
<evidence type="ECO:0000256" key="8">
    <source>
        <dbReference type="ARBA" id="ARBA00023303"/>
    </source>
</evidence>
<dbReference type="GO" id="GO:0005886">
    <property type="term" value="C:plasma membrane"/>
    <property type="evidence" value="ECO:0007669"/>
    <property type="project" value="TreeGrafter"/>
</dbReference>
<feature type="transmembrane region" description="Helical" evidence="10">
    <location>
        <begin position="23"/>
        <end position="47"/>
    </location>
</feature>
<keyword evidence="3 9" id="KW-0812">Transmembrane</keyword>
<evidence type="ECO:0000256" key="7">
    <source>
        <dbReference type="ARBA" id="ARBA00023136"/>
    </source>
</evidence>
<feature type="transmembrane region" description="Helical" evidence="10">
    <location>
        <begin position="110"/>
        <end position="131"/>
    </location>
</feature>
<keyword evidence="13" id="KW-1185">Reference proteome</keyword>
<dbReference type="PANTHER" id="PTHR11003">
    <property type="entry name" value="POTASSIUM CHANNEL, SUBFAMILY K"/>
    <property type="match status" value="1"/>
</dbReference>
<reference evidence="12" key="2">
    <citation type="submission" date="2025-08" db="UniProtKB">
        <authorList>
            <consortium name="Ensembl"/>
        </authorList>
    </citation>
    <scope>IDENTIFICATION</scope>
</reference>
<evidence type="ECO:0000256" key="3">
    <source>
        <dbReference type="ARBA" id="ARBA00022692"/>
    </source>
</evidence>
<name>A0A8K9WNF9_ONCMY</name>
<evidence type="ECO:0000256" key="1">
    <source>
        <dbReference type="ARBA" id="ARBA00004141"/>
    </source>
</evidence>
<keyword evidence="6 9" id="KW-0406">Ion transport</keyword>
<dbReference type="PRINTS" id="PR01333">
    <property type="entry name" value="2POREKCHANEL"/>
</dbReference>
<evidence type="ECO:0000256" key="4">
    <source>
        <dbReference type="ARBA" id="ARBA00022958"/>
    </source>
</evidence>
<evidence type="ECO:0000256" key="10">
    <source>
        <dbReference type="SAM" id="Phobius"/>
    </source>
</evidence>
<dbReference type="GO" id="GO:0015271">
    <property type="term" value="F:outward rectifier potassium channel activity"/>
    <property type="evidence" value="ECO:0007669"/>
    <property type="project" value="TreeGrafter"/>
</dbReference>
<dbReference type="GeneID" id="110502419"/>
<evidence type="ECO:0000259" key="11">
    <source>
        <dbReference type="Pfam" id="PF07885"/>
    </source>
</evidence>
<protein>
    <submittedName>
        <fullName evidence="12">Potassium channel, subfamily K, member 18</fullName>
    </submittedName>
</protein>
<dbReference type="Pfam" id="PF07885">
    <property type="entry name" value="Ion_trans_2"/>
    <property type="match status" value="2"/>
</dbReference>
<dbReference type="KEGG" id="omy:110502419"/>
<dbReference type="SUPFAM" id="SSF81324">
    <property type="entry name" value="Voltage-gated potassium channels"/>
    <property type="match status" value="2"/>
</dbReference>
<evidence type="ECO:0000256" key="9">
    <source>
        <dbReference type="RuleBase" id="RU003857"/>
    </source>
</evidence>
<organism evidence="12 13">
    <name type="scientific">Oncorhynchus mykiss</name>
    <name type="common">Rainbow trout</name>
    <name type="synonym">Salmo gairdneri</name>
    <dbReference type="NCBI Taxonomy" id="8022"/>
    <lineage>
        <taxon>Eukaryota</taxon>
        <taxon>Metazoa</taxon>
        <taxon>Chordata</taxon>
        <taxon>Craniata</taxon>
        <taxon>Vertebrata</taxon>
        <taxon>Euteleostomi</taxon>
        <taxon>Actinopterygii</taxon>
        <taxon>Neopterygii</taxon>
        <taxon>Teleostei</taxon>
        <taxon>Protacanthopterygii</taxon>
        <taxon>Salmoniformes</taxon>
        <taxon>Salmonidae</taxon>
        <taxon>Salmoninae</taxon>
        <taxon>Oncorhynchus</taxon>
    </lineage>
</organism>
<keyword evidence="8 9" id="KW-0407">Ion channel</keyword>
<evidence type="ECO:0000313" key="13">
    <source>
        <dbReference type="Proteomes" id="UP000694395"/>
    </source>
</evidence>
<dbReference type="Ensembl" id="ENSOMYT00000118313.1">
    <property type="protein sequence ID" value="ENSOMYP00000112778.1"/>
    <property type="gene ID" value="ENSOMYG00000076015.1"/>
</dbReference>
<dbReference type="Proteomes" id="UP000694395">
    <property type="component" value="Chromosome 23"/>
</dbReference>
<dbReference type="InterPro" id="IPR013099">
    <property type="entry name" value="K_chnl_dom"/>
</dbReference>
<keyword evidence="2 9" id="KW-0813">Transport</keyword>
<feature type="transmembrane region" description="Helical" evidence="10">
    <location>
        <begin position="143"/>
        <end position="168"/>
    </location>
</feature>
<feature type="transmembrane region" description="Helical" evidence="10">
    <location>
        <begin position="355"/>
        <end position="373"/>
    </location>
</feature>
<dbReference type="OrthoDB" id="297496at2759"/>
<comment type="similarity">
    <text evidence="9">Belongs to the two pore domain potassium channel (TC 1.A.1.8) family.</text>
</comment>
<dbReference type="GO" id="GO:0022841">
    <property type="term" value="F:potassium ion leak channel activity"/>
    <property type="evidence" value="ECO:0007669"/>
    <property type="project" value="TreeGrafter"/>
</dbReference>
<comment type="subcellular location">
    <subcellularLocation>
        <location evidence="1">Membrane</location>
        <topology evidence="1">Multi-pass membrane protein</topology>
    </subcellularLocation>
</comment>